<feature type="compositionally biased region" description="Acidic residues" evidence="1">
    <location>
        <begin position="82"/>
        <end position="113"/>
    </location>
</feature>
<evidence type="ECO:0000313" key="4">
    <source>
        <dbReference type="Proteomes" id="UP000257109"/>
    </source>
</evidence>
<feature type="transmembrane region" description="Helical" evidence="2">
    <location>
        <begin position="12"/>
        <end position="32"/>
    </location>
</feature>
<keyword evidence="4" id="KW-1185">Reference proteome</keyword>
<keyword evidence="2" id="KW-0812">Transmembrane</keyword>
<evidence type="ECO:0000313" key="3">
    <source>
        <dbReference type="EMBL" id="RDX98654.1"/>
    </source>
</evidence>
<reference evidence="3" key="1">
    <citation type="submission" date="2018-05" db="EMBL/GenBank/DDBJ databases">
        <title>Draft genome of Mucuna pruriens seed.</title>
        <authorList>
            <person name="Nnadi N.E."/>
            <person name="Vos R."/>
            <person name="Hasami M.H."/>
            <person name="Devisetty U.K."/>
            <person name="Aguiy J.C."/>
        </authorList>
    </citation>
    <scope>NUCLEOTIDE SEQUENCE [LARGE SCALE GENOMIC DNA]</scope>
    <source>
        <strain evidence="3">JCA_2017</strain>
    </source>
</reference>
<dbReference type="Proteomes" id="UP000257109">
    <property type="component" value="Unassembled WGS sequence"/>
</dbReference>
<keyword evidence="2" id="KW-0472">Membrane</keyword>
<keyword evidence="2" id="KW-1133">Transmembrane helix</keyword>
<protein>
    <submittedName>
        <fullName evidence="3">Uncharacterized protein</fullName>
    </submittedName>
</protein>
<dbReference type="PANTHER" id="PTHR36595">
    <property type="entry name" value="TRANSMEMBRANE PROTEIN"/>
    <property type="match status" value="1"/>
</dbReference>
<evidence type="ECO:0000256" key="2">
    <source>
        <dbReference type="SAM" id="Phobius"/>
    </source>
</evidence>
<comment type="caution">
    <text evidence="3">The sequence shown here is derived from an EMBL/GenBank/DDBJ whole genome shotgun (WGS) entry which is preliminary data.</text>
</comment>
<feature type="region of interest" description="Disordered" evidence="1">
    <location>
        <begin position="41"/>
        <end position="115"/>
    </location>
</feature>
<name>A0A371H777_MUCPR</name>
<dbReference type="PANTHER" id="PTHR36595:SF1">
    <property type="entry name" value="TRANSMEMBRANE PROTEIN"/>
    <property type="match status" value="1"/>
</dbReference>
<gene>
    <name evidence="3" type="ORF">CR513_18385</name>
</gene>
<accession>A0A371H777</accession>
<dbReference type="OrthoDB" id="1110706at2759"/>
<organism evidence="3 4">
    <name type="scientific">Mucuna pruriens</name>
    <name type="common">Velvet bean</name>
    <name type="synonym">Dolichos pruriens</name>
    <dbReference type="NCBI Taxonomy" id="157652"/>
    <lineage>
        <taxon>Eukaryota</taxon>
        <taxon>Viridiplantae</taxon>
        <taxon>Streptophyta</taxon>
        <taxon>Embryophyta</taxon>
        <taxon>Tracheophyta</taxon>
        <taxon>Spermatophyta</taxon>
        <taxon>Magnoliopsida</taxon>
        <taxon>eudicotyledons</taxon>
        <taxon>Gunneridae</taxon>
        <taxon>Pentapetalae</taxon>
        <taxon>rosids</taxon>
        <taxon>fabids</taxon>
        <taxon>Fabales</taxon>
        <taxon>Fabaceae</taxon>
        <taxon>Papilionoideae</taxon>
        <taxon>50 kb inversion clade</taxon>
        <taxon>NPAAA clade</taxon>
        <taxon>indigoferoid/millettioid clade</taxon>
        <taxon>Phaseoleae</taxon>
        <taxon>Mucuna</taxon>
    </lineage>
</organism>
<dbReference type="STRING" id="157652.A0A371H777"/>
<dbReference type="EMBL" id="QJKJ01003403">
    <property type="protein sequence ID" value="RDX98654.1"/>
    <property type="molecule type" value="Genomic_DNA"/>
</dbReference>
<evidence type="ECO:0000256" key="1">
    <source>
        <dbReference type="SAM" id="MobiDB-lite"/>
    </source>
</evidence>
<proteinExistence type="predicted"/>
<sequence length="129" mass="14465">MLDSVLEFISRAASSSALVFCFCNLIIVIILVDLKPSLSIHQGSEIPQNSGNQKQGANSKSIVEKDTTSLPQAEEVSHVVEEAEAVENIEIEGNEEEEKEDDHDDEDNDDNDDELRRRVEEFIKKHLLT</sequence>
<dbReference type="AlphaFoldDB" id="A0A371H777"/>
<feature type="compositionally biased region" description="Polar residues" evidence="1">
    <location>
        <begin position="41"/>
        <end position="61"/>
    </location>
</feature>
<feature type="non-terminal residue" evidence="3">
    <location>
        <position position="1"/>
    </location>
</feature>